<dbReference type="InterPro" id="IPR035905">
    <property type="entry name" value="Barstar-like_sf"/>
</dbReference>
<comment type="similarity">
    <text evidence="1">Belongs to the barstar family.</text>
</comment>
<evidence type="ECO:0000256" key="1">
    <source>
        <dbReference type="ARBA" id="ARBA00006845"/>
    </source>
</evidence>
<dbReference type="InterPro" id="IPR000468">
    <property type="entry name" value="Barstar"/>
</dbReference>
<dbReference type="Pfam" id="PF01337">
    <property type="entry name" value="Barstar"/>
    <property type="match status" value="1"/>
</dbReference>
<evidence type="ECO:0000313" key="4">
    <source>
        <dbReference type="Proteomes" id="UP001597182"/>
    </source>
</evidence>
<sequence>MSVLQCSPREAGQVADTARRCGARVVEVDGPADRSGFYAAVAAQLDVPDWFGHNLDALRDVLTDLSWLPPGEVVLVWDDPATLAATDADGHERLLDVLADAAVATSHGERPLRIVLTGRT</sequence>
<accession>A0ABW3VP44</accession>
<proteinExistence type="inferred from homology"/>
<keyword evidence="4" id="KW-1185">Reference proteome</keyword>
<dbReference type="EMBL" id="JBHTMB010000249">
    <property type="protein sequence ID" value="MFD1236932.1"/>
    <property type="molecule type" value="Genomic_DNA"/>
</dbReference>
<feature type="domain" description="Barstar (barnase inhibitor)" evidence="2">
    <location>
        <begin position="25"/>
        <end position="116"/>
    </location>
</feature>
<dbReference type="RefSeq" id="WP_013676591.1">
    <property type="nucleotide sequence ID" value="NZ_BAABKS010000027.1"/>
</dbReference>
<protein>
    <submittedName>
        <fullName evidence="3">Barstar family protein</fullName>
    </submittedName>
</protein>
<dbReference type="SUPFAM" id="SSF52038">
    <property type="entry name" value="Barstar-related"/>
    <property type="match status" value="1"/>
</dbReference>
<evidence type="ECO:0000259" key="2">
    <source>
        <dbReference type="Pfam" id="PF01337"/>
    </source>
</evidence>
<dbReference type="Proteomes" id="UP001597182">
    <property type="component" value="Unassembled WGS sequence"/>
</dbReference>
<gene>
    <name evidence="3" type="ORF">ACFQ34_26895</name>
</gene>
<organism evidence="3 4">
    <name type="scientific">Pseudonocardia benzenivorans</name>
    <dbReference type="NCBI Taxonomy" id="228005"/>
    <lineage>
        <taxon>Bacteria</taxon>
        <taxon>Bacillati</taxon>
        <taxon>Actinomycetota</taxon>
        <taxon>Actinomycetes</taxon>
        <taxon>Pseudonocardiales</taxon>
        <taxon>Pseudonocardiaceae</taxon>
        <taxon>Pseudonocardia</taxon>
    </lineage>
</organism>
<comment type="caution">
    <text evidence="3">The sequence shown here is derived from an EMBL/GenBank/DDBJ whole genome shotgun (WGS) entry which is preliminary data.</text>
</comment>
<reference evidence="4" key="1">
    <citation type="journal article" date="2019" name="Int. J. Syst. Evol. Microbiol.">
        <title>The Global Catalogue of Microorganisms (GCM) 10K type strain sequencing project: providing services to taxonomists for standard genome sequencing and annotation.</title>
        <authorList>
            <consortium name="The Broad Institute Genomics Platform"/>
            <consortium name="The Broad Institute Genome Sequencing Center for Infectious Disease"/>
            <person name="Wu L."/>
            <person name="Ma J."/>
        </authorList>
    </citation>
    <scope>NUCLEOTIDE SEQUENCE [LARGE SCALE GENOMIC DNA]</scope>
    <source>
        <strain evidence="4">CCUG 49018</strain>
    </source>
</reference>
<evidence type="ECO:0000313" key="3">
    <source>
        <dbReference type="EMBL" id="MFD1236932.1"/>
    </source>
</evidence>
<name>A0ABW3VP44_9PSEU</name>
<dbReference type="Gene3D" id="3.30.370.10">
    <property type="entry name" value="Barstar-like"/>
    <property type="match status" value="1"/>
</dbReference>